<dbReference type="Proteomes" id="UP001054837">
    <property type="component" value="Unassembled WGS sequence"/>
</dbReference>
<proteinExistence type="predicted"/>
<comment type="caution">
    <text evidence="1">The sequence shown here is derived from an EMBL/GenBank/DDBJ whole genome shotgun (WGS) entry which is preliminary data.</text>
</comment>
<reference evidence="1 2" key="1">
    <citation type="submission" date="2021-06" db="EMBL/GenBank/DDBJ databases">
        <title>Caerostris darwini draft genome.</title>
        <authorList>
            <person name="Kono N."/>
            <person name="Arakawa K."/>
        </authorList>
    </citation>
    <scope>NUCLEOTIDE SEQUENCE [LARGE SCALE GENOMIC DNA]</scope>
</reference>
<gene>
    <name evidence="1" type="ORF">CDAR_114001</name>
</gene>
<evidence type="ECO:0000313" key="2">
    <source>
        <dbReference type="Proteomes" id="UP001054837"/>
    </source>
</evidence>
<dbReference type="EMBL" id="BPLQ01006896">
    <property type="protein sequence ID" value="GIY26085.1"/>
    <property type="molecule type" value="Genomic_DNA"/>
</dbReference>
<protein>
    <submittedName>
        <fullName evidence="1">Uncharacterized protein</fullName>
    </submittedName>
</protein>
<accession>A0AAV4RWF1</accession>
<sequence>MKAINTYIKFYSTLDIDFRRHESVSTHAALLSPLNSVVTHNTIQTFGRKFLDTSAFFSAIKRITFDTYQESLSYSYILDRGSTTRSPLSVFTSVL</sequence>
<evidence type="ECO:0000313" key="1">
    <source>
        <dbReference type="EMBL" id="GIY26085.1"/>
    </source>
</evidence>
<keyword evidence="2" id="KW-1185">Reference proteome</keyword>
<organism evidence="1 2">
    <name type="scientific">Caerostris darwini</name>
    <dbReference type="NCBI Taxonomy" id="1538125"/>
    <lineage>
        <taxon>Eukaryota</taxon>
        <taxon>Metazoa</taxon>
        <taxon>Ecdysozoa</taxon>
        <taxon>Arthropoda</taxon>
        <taxon>Chelicerata</taxon>
        <taxon>Arachnida</taxon>
        <taxon>Araneae</taxon>
        <taxon>Araneomorphae</taxon>
        <taxon>Entelegynae</taxon>
        <taxon>Araneoidea</taxon>
        <taxon>Araneidae</taxon>
        <taxon>Caerostris</taxon>
    </lineage>
</organism>
<dbReference type="AlphaFoldDB" id="A0AAV4RWF1"/>
<name>A0AAV4RWF1_9ARAC</name>